<dbReference type="GO" id="GO:0006633">
    <property type="term" value="P:fatty acid biosynthetic process"/>
    <property type="evidence" value="ECO:0007669"/>
    <property type="project" value="TreeGrafter"/>
</dbReference>
<dbReference type="SUPFAM" id="SSF55048">
    <property type="entry name" value="Probable ACP-binding domain of malonyl-CoA ACP transacylase"/>
    <property type="match status" value="1"/>
</dbReference>
<dbReference type="InterPro" id="IPR016035">
    <property type="entry name" value="Acyl_Trfase/lysoPLipase"/>
</dbReference>
<reference evidence="7" key="1">
    <citation type="submission" date="2020-10" db="EMBL/GenBank/DDBJ databases">
        <authorList>
            <person name="Gilroy R."/>
        </authorList>
    </citation>
    <scope>NUCLEOTIDE SEQUENCE</scope>
    <source>
        <strain evidence="7">6086</strain>
    </source>
</reference>
<evidence type="ECO:0000313" key="8">
    <source>
        <dbReference type="Proteomes" id="UP000824141"/>
    </source>
</evidence>
<dbReference type="GO" id="GO:0004314">
    <property type="term" value="F:[acyl-carrier-protein] S-malonyltransferase activity"/>
    <property type="evidence" value="ECO:0007669"/>
    <property type="project" value="UniProtKB-EC"/>
</dbReference>
<evidence type="ECO:0000256" key="1">
    <source>
        <dbReference type="ARBA" id="ARBA00022679"/>
    </source>
</evidence>
<organism evidence="7 8">
    <name type="scientific">Candidatus Caccousia stercoris</name>
    <dbReference type="NCBI Taxonomy" id="2840723"/>
    <lineage>
        <taxon>Bacteria</taxon>
        <taxon>Bacillati</taxon>
        <taxon>Bacillota</taxon>
        <taxon>Clostridia</taxon>
        <taxon>Eubacteriales</taxon>
        <taxon>Oscillospiraceae</taxon>
        <taxon>Oscillospiraceae incertae sedis</taxon>
        <taxon>Candidatus Caccousia</taxon>
    </lineage>
</organism>
<protein>
    <recommendedName>
        <fullName evidence="4">Malonyl CoA-acyl carrier protein transacylase</fullName>
        <ecNumber evidence="4">2.3.1.39</ecNumber>
    </recommendedName>
</protein>
<dbReference type="SUPFAM" id="SSF52151">
    <property type="entry name" value="FabD/lysophospholipase-like"/>
    <property type="match status" value="1"/>
</dbReference>
<dbReference type="Proteomes" id="UP000824141">
    <property type="component" value="Unassembled WGS sequence"/>
</dbReference>
<dbReference type="SMART" id="SM00827">
    <property type="entry name" value="PKS_AT"/>
    <property type="match status" value="1"/>
</dbReference>
<dbReference type="InterPro" id="IPR024925">
    <property type="entry name" value="Malonyl_CoA-ACP_transAc"/>
</dbReference>
<dbReference type="Gene3D" id="3.40.366.10">
    <property type="entry name" value="Malonyl-Coenzyme A Acyl Carrier Protein, domain 2"/>
    <property type="match status" value="1"/>
</dbReference>
<gene>
    <name evidence="7" type="ORF">IAD03_04660</name>
</gene>
<dbReference type="InterPro" id="IPR050858">
    <property type="entry name" value="Mal-CoA-ACP_Trans/PKS_FabD"/>
</dbReference>
<reference evidence="7" key="2">
    <citation type="journal article" date="2021" name="PeerJ">
        <title>Extensive microbial diversity within the chicken gut microbiome revealed by metagenomics and culture.</title>
        <authorList>
            <person name="Gilroy R."/>
            <person name="Ravi A."/>
            <person name="Getino M."/>
            <person name="Pursley I."/>
            <person name="Horton D.L."/>
            <person name="Alikhan N.F."/>
            <person name="Baker D."/>
            <person name="Gharbi K."/>
            <person name="Hall N."/>
            <person name="Watson M."/>
            <person name="Adriaenssens E.M."/>
            <person name="Foster-Nyarko E."/>
            <person name="Jarju S."/>
            <person name="Secka A."/>
            <person name="Antonio M."/>
            <person name="Oren A."/>
            <person name="Chaudhuri R.R."/>
            <person name="La Ragione R."/>
            <person name="Hildebrand F."/>
            <person name="Pallen M.J."/>
        </authorList>
    </citation>
    <scope>NUCLEOTIDE SEQUENCE</scope>
    <source>
        <strain evidence="7">6086</strain>
    </source>
</reference>
<dbReference type="EC" id="2.3.1.39" evidence="4"/>
<comment type="similarity">
    <text evidence="4">Belongs to the fabD family.</text>
</comment>
<dbReference type="EMBL" id="DVJM01000091">
    <property type="protein sequence ID" value="HIS78645.1"/>
    <property type="molecule type" value="Genomic_DNA"/>
</dbReference>
<dbReference type="AlphaFoldDB" id="A0A9D1FSV6"/>
<dbReference type="InterPro" id="IPR016036">
    <property type="entry name" value="Malonyl_transacylase_ACP-bd"/>
</dbReference>
<dbReference type="GO" id="GO:0005829">
    <property type="term" value="C:cytosol"/>
    <property type="evidence" value="ECO:0007669"/>
    <property type="project" value="TreeGrafter"/>
</dbReference>
<accession>A0A9D1FSV6</accession>
<comment type="caution">
    <text evidence="7">The sequence shown here is derived from an EMBL/GenBank/DDBJ whole genome shotgun (WGS) entry which is preliminary data.</text>
</comment>
<evidence type="ECO:0000313" key="7">
    <source>
        <dbReference type="EMBL" id="HIS78645.1"/>
    </source>
</evidence>
<keyword evidence="1 4" id="KW-0808">Transferase</keyword>
<dbReference type="Pfam" id="PF00698">
    <property type="entry name" value="Acyl_transf_1"/>
    <property type="match status" value="1"/>
</dbReference>
<evidence type="ECO:0000256" key="4">
    <source>
        <dbReference type="PIRNR" id="PIRNR000446"/>
    </source>
</evidence>
<dbReference type="InterPro" id="IPR014043">
    <property type="entry name" value="Acyl_transferase_dom"/>
</dbReference>
<evidence type="ECO:0000256" key="3">
    <source>
        <dbReference type="ARBA" id="ARBA00048462"/>
    </source>
</evidence>
<dbReference type="PANTHER" id="PTHR42681:SF1">
    <property type="entry name" value="MALONYL-COA-ACYL CARRIER PROTEIN TRANSACYLASE, MITOCHONDRIAL"/>
    <property type="match status" value="1"/>
</dbReference>
<feature type="active site" evidence="5">
    <location>
        <position position="195"/>
    </location>
</feature>
<dbReference type="PIRSF" id="PIRSF000446">
    <property type="entry name" value="Mct"/>
    <property type="match status" value="1"/>
</dbReference>
<dbReference type="InterPro" id="IPR001227">
    <property type="entry name" value="Ac_transferase_dom_sf"/>
</dbReference>
<name>A0A9D1FSV6_9FIRM</name>
<feature type="domain" description="Malonyl-CoA:ACP transacylase (MAT)" evidence="6">
    <location>
        <begin position="7"/>
        <end position="306"/>
    </location>
</feature>
<dbReference type="Gene3D" id="3.30.70.250">
    <property type="entry name" value="Malonyl-CoA ACP transacylase, ACP-binding"/>
    <property type="match status" value="1"/>
</dbReference>
<dbReference type="PANTHER" id="PTHR42681">
    <property type="entry name" value="MALONYL-COA-ACYL CARRIER PROTEIN TRANSACYLASE, MITOCHONDRIAL"/>
    <property type="match status" value="1"/>
</dbReference>
<keyword evidence="2 4" id="KW-0012">Acyltransferase</keyword>
<evidence type="ECO:0000259" key="6">
    <source>
        <dbReference type="SMART" id="SM00827"/>
    </source>
</evidence>
<comment type="catalytic activity">
    <reaction evidence="3 4">
        <text>holo-[ACP] + malonyl-CoA = malonyl-[ACP] + CoA</text>
        <dbReference type="Rhea" id="RHEA:41792"/>
        <dbReference type="Rhea" id="RHEA-COMP:9623"/>
        <dbReference type="Rhea" id="RHEA-COMP:9685"/>
        <dbReference type="ChEBI" id="CHEBI:57287"/>
        <dbReference type="ChEBI" id="CHEBI:57384"/>
        <dbReference type="ChEBI" id="CHEBI:64479"/>
        <dbReference type="ChEBI" id="CHEBI:78449"/>
        <dbReference type="EC" id="2.3.1.39"/>
    </reaction>
</comment>
<proteinExistence type="inferred from homology"/>
<evidence type="ECO:0000256" key="5">
    <source>
        <dbReference type="PIRSR" id="PIRSR000446-1"/>
    </source>
</evidence>
<sequence>MGKIAFLFAGQGAQYPGMGKSLTEISPKAAGLFELADSIRPGTSLQCFEGDPAELTQTTNTQPCVFTVDLAAAYALEEAGIHADAAAGFSLGEMAALTFAGSFSEKDGFSLVCRRGELMQQAAQEHPSAMAAVLKLKDETVEQLCAGFPDVYPVNYNCSGQLVVAGGTDHLDQFCELAAEAGGRVKKLAVGGGFHSPFMEQAAAAYLQELLQIGVKPPQIPVYGNRTAAPYQENRETMLAEQIKNPVLWTRTVERMAADGIDTFVEVGPGKTLSGLVKRILPKAEVYRVEDAATLEETVGALRKTGGQE</sequence>
<evidence type="ECO:0000256" key="2">
    <source>
        <dbReference type="ARBA" id="ARBA00023315"/>
    </source>
</evidence>
<feature type="active site" evidence="5">
    <location>
        <position position="90"/>
    </location>
</feature>